<comment type="caution">
    <text evidence="5">The sequence shown here is derived from an EMBL/GenBank/DDBJ whole genome shotgun (WGS) entry which is preliminary data.</text>
</comment>
<keyword evidence="1" id="KW-0677">Repeat</keyword>
<protein>
    <submittedName>
        <fullName evidence="5">Flowering locus Ky domain like</fullName>
    </submittedName>
</protein>
<evidence type="ECO:0000313" key="6">
    <source>
        <dbReference type="Proteomes" id="UP000241394"/>
    </source>
</evidence>
<dbReference type="Gene3D" id="3.30.1370.10">
    <property type="entry name" value="K Homology domain, type 1"/>
    <property type="match status" value="3"/>
</dbReference>
<keyword evidence="2" id="KW-0694">RNA-binding</keyword>
<evidence type="ECO:0000259" key="4">
    <source>
        <dbReference type="SMART" id="SM00322"/>
    </source>
</evidence>
<dbReference type="Pfam" id="PF00013">
    <property type="entry name" value="KH_1"/>
    <property type="match status" value="3"/>
</dbReference>
<sequence>MAEPAETPALPTPAPEDTDKRSHPEKRPREEDGNDASGEARGDAPPAKRRMKSLLDIVYRIVVPSRQIGKVIGKVGARIQKIREETKATIKIADAIARHEERVIIISSKDSDNTTSDAENALLQIASLILKDDDVNVEATKVGAGHVAANTIRLLIAGTQAGGLIGVSGQNIEKLRISSGATITVLAQNQLPLCASAHESDRVVQISGDVSAVLKALEEIGTLLRDNPPSQVIALSPTYNYGSHRPPQQYVDPTSADYVTLEMMISETIIGGLIGRCGSNISRIRSESGATIKVYGGKGEQKFRQLHIGGSAQQVALAKQRVDEYTYSQFIQQAGAQQPIDPSAGMMNTLAPYFTPTNTNEVPAYPGLPFHAPPL</sequence>
<dbReference type="PANTHER" id="PTHR10288">
    <property type="entry name" value="KH DOMAIN CONTAINING RNA BINDING PROTEIN"/>
    <property type="match status" value="1"/>
</dbReference>
<dbReference type="Gramene" id="PSS26386">
    <property type="protein sequence ID" value="PSS26386"/>
    <property type="gene ID" value="CEY00_Acc07681"/>
</dbReference>
<reference evidence="6" key="2">
    <citation type="journal article" date="2018" name="BMC Genomics">
        <title>A manually annotated Actinidia chinensis var. chinensis (kiwifruit) genome highlights the challenges associated with draft genomes and gene prediction in plants.</title>
        <authorList>
            <person name="Pilkington S.M."/>
            <person name="Crowhurst R."/>
            <person name="Hilario E."/>
            <person name="Nardozza S."/>
            <person name="Fraser L."/>
            <person name="Peng Y."/>
            <person name="Gunaseelan K."/>
            <person name="Simpson R."/>
            <person name="Tahir J."/>
            <person name="Deroles S.C."/>
            <person name="Templeton K."/>
            <person name="Luo Z."/>
            <person name="Davy M."/>
            <person name="Cheng C."/>
            <person name="McNeilage M."/>
            <person name="Scaglione D."/>
            <person name="Liu Y."/>
            <person name="Zhang Q."/>
            <person name="Datson P."/>
            <person name="De Silva N."/>
            <person name="Gardiner S.E."/>
            <person name="Bassett H."/>
            <person name="Chagne D."/>
            <person name="McCallum J."/>
            <person name="Dzierzon H."/>
            <person name="Deng C."/>
            <person name="Wang Y.Y."/>
            <person name="Barron L."/>
            <person name="Manako K."/>
            <person name="Bowen J."/>
            <person name="Foster T.M."/>
            <person name="Erridge Z.A."/>
            <person name="Tiffin H."/>
            <person name="Waite C.N."/>
            <person name="Davies K.M."/>
            <person name="Grierson E.P."/>
            <person name="Laing W.A."/>
            <person name="Kirk R."/>
            <person name="Chen X."/>
            <person name="Wood M."/>
            <person name="Montefiori M."/>
            <person name="Brummell D.A."/>
            <person name="Schwinn K.E."/>
            <person name="Catanach A."/>
            <person name="Fullerton C."/>
            <person name="Li D."/>
            <person name="Meiyalaghan S."/>
            <person name="Nieuwenhuizen N."/>
            <person name="Read N."/>
            <person name="Prakash R."/>
            <person name="Hunter D."/>
            <person name="Zhang H."/>
            <person name="McKenzie M."/>
            <person name="Knabel M."/>
            <person name="Harris A."/>
            <person name="Allan A.C."/>
            <person name="Gleave A."/>
            <person name="Chen A."/>
            <person name="Janssen B.J."/>
            <person name="Plunkett B."/>
            <person name="Ampomah-Dwamena C."/>
            <person name="Voogd C."/>
            <person name="Leif D."/>
            <person name="Lafferty D."/>
            <person name="Souleyre E.J.F."/>
            <person name="Varkonyi-Gasic E."/>
            <person name="Gambi F."/>
            <person name="Hanley J."/>
            <person name="Yao J.L."/>
            <person name="Cheung J."/>
            <person name="David K.M."/>
            <person name="Warren B."/>
            <person name="Marsh K."/>
            <person name="Snowden K.C."/>
            <person name="Lin-Wang K."/>
            <person name="Brian L."/>
            <person name="Martinez-Sanchez M."/>
            <person name="Wang M."/>
            <person name="Ileperuma N."/>
            <person name="Macnee N."/>
            <person name="Campin R."/>
            <person name="McAtee P."/>
            <person name="Drummond R.S.M."/>
            <person name="Espley R.V."/>
            <person name="Ireland H.S."/>
            <person name="Wu R."/>
            <person name="Atkinson R.G."/>
            <person name="Karunairetnam S."/>
            <person name="Bulley S."/>
            <person name="Chunkath S."/>
            <person name="Hanley Z."/>
            <person name="Storey R."/>
            <person name="Thrimawithana A.H."/>
            <person name="Thomson S."/>
            <person name="David C."/>
            <person name="Testolin R."/>
            <person name="Huang H."/>
            <person name="Hellens R.P."/>
            <person name="Schaffer R.J."/>
        </authorList>
    </citation>
    <scope>NUCLEOTIDE SEQUENCE [LARGE SCALE GENOMIC DNA]</scope>
    <source>
        <strain evidence="6">cv. Red5</strain>
    </source>
</reference>
<dbReference type="InParanoid" id="A0A2R6RCW9"/>
<dbReference type="OrthoDB" id="442947at2759"/>
<dbReference type="CDD" id="cd22460">
    <property type="entry name" value="KH-I_PEPPER_rpt2_like"/>
    <property type="match status" value="1"/>
</dbReference>
<dbReference type="EMBL" id="NKQK01000007">
    <property type="protein sequence ID" value="PSS26386.1"/>
    <property type="molecule type" value="Genomic_DNA"/>
</dbReference>
<evidence type="ECO:0000256" key="3">
    <source>
        <dbReference type="SAM" id="MobiDB-lite"/>
    </source>
</evidence>
<evidence type="ECO:0000313" key="5">
    <source>
        <dbReference type="EMBL" id="PSS26386.1"/>
    </source>
</evidence>
<dbReference type="SUPFAM" id="SSF54791">
    <property type="entry name" value="Eukaryotic type KH-domain (KH-domain type I)"/>
    <property type="match status" value="3"/>
</dbReference>
<keyword evidence="6" id="KW-1185">Reference proteome</keyword>
<dbReference type="Proteomes" id="UP000241394">
    <property type="component" value="Chromosome LG7"/>
</dbReference>
<organism evidence="5 6">
    <name type="scientific">Actinidia chinensis var. chinensis</name>
    <name type="common">Chinese soft-hair kiwi</name>
    <dbReference type="NCBI Taxonomy" id="1590841"/>
    <lineage>
        <taxon>Eukaryota</taxon>
        <taxon>Viridiplantae</taxon>
        <taxon>Streptophyta</taxon>
        <taxon>Embryophyta</taxon>
        <taxon>Tracheophyta</taxon>
        <taxon>Spermatophyta</taxon>
        <taxon>Magnoliopsida</taxon>
        <taxon>eudicotyledons</taxon>
        <taxon>Gunneridae</taxon>
        <taxon>Pentapetalae</taxon>
        <taxon>asterids</taxon>
        <taxon>Ericales</taxon>
        <taxon>Actinidiaceae</taxon>
        <taxon>Actinidia</taxon>
    </lineage>
</organism>
<dbReference type="PROSITE" id="PS50084">
    <property type="entry name" value="KH_TYPE_1"/>
    <property type="match status" value="3"/>
</dbReference>
<dbReference type="InterPro" id="IPR036612">
    <property type="entry name" value="KH_dom_type_1_sf"/>
</dbReference>
<accession>A0A2R6RCW9</accession>
<feature type="compositionally biased region" description="Basic and acidic residues" evidence="3">
    <location>
        <begin position="17"/>
        <end position="31"/>
    </location>
</feature>
<feature type="region of interest" description="Disordered" evidence="3">
    <location>
        <begin position="1"/>
        <end position="48"/>
    </location>
</feature>
<dbReference type="STRING" id="1590841.A0A2R6RCW9"/>
<dbReference type="OMA" id="GKAGHRI"/>
<reference evidence="5 6" key="1">
    <citation type="submission" date="2017-07" db="EMBL/GenBank/DDBJ databases">
        <title>An improved, manually edited Actinidia chinensis var. chinensis (kiwifruit) genome highlights the challenges associated with draft genomes and gene prediction in plants.</title>
        <authorList>
            <person name="Pilkington S."/>
            <person name="Crowhurst R."/>
            <person name="Hilario E."/>
            <person name="Nardozza S."/>
            <person name="Fraser L."/>
            <person name="Peng Y."/>
            <person name="Gunaseelan K."/>
            <person name="Simpson R."/>
            <person name="Tahir J."/>
            <person name="Deroles S."/>
            <person name="Templeton K."/>
            <person name="Luo Z."/>
            <person name="Davy M."/>
            <person name="Cheng C."/>
            <person name="Mcneilage M."/>
            <person name="Scaglione D."/>
            <person name="Liu Y."/>
            <person name="Zhang Q."/>
            <person name="Datson P."/>
            <person name="De Silva N."/>
            <person name="Gardiner S."/>
            <person name="Bassett H."/>
            <person name="Chagne D."/>
            <person name="Mccallum J."/>
            <person name="Dzierzon H."/>
            <person name="Deng C."/>
            <person name="Wang Y.-Y."/>
            <person name="Barron N."/>
            <person name="Manako K."/>
            <person name="Bowen J."/>
            <person name="Foster T."/>
            <person name="Erridge Z."/>
            <person name="Tiffin H."/>
            <person name="Waite C."/>
            <person name="Davies K."/>
            <person name="Grierson E."/>
            <person name="Laing W."/>
            <person name="Kirk R."/>
            <person name="Chen X."/>
            <person name="Wood M."/>
            <person name="Montefiori M."/>
            <person name="Brummell D."/>
            <person name="Schwinn K."/>
            <person name="Catanach A."/>
            <person name="Fullerton C."/>
            <person name="Li D."/>
            <person name="Meiyalaghan S."/>
            <person name="Nieuwenhuizen N."/>
            <person name="Read N."/>
            <person name="Prakash R."/>
            <person name="Hunter D."/>
            <person name="Zhang H."/>
            <person name="Mckenzie M."/>
            <person name="Knabel M."/>
            <person name="Harris A."/>
            <person name="Allan A."/>
            <person name="Chen A."/>
            <person name="Janssen B."/>
            <person name="Plunkett B."/>
            <person name="Dwamena C."/>
            <person name="Voogd C."/>
            <person name="Leif D."/>
            <person name="Lafferty D."/>
            <person name="Souleyre E."/>
            <person name="Varkonyi-Gasic E."/>
            <person name="Gambi F."/>
            <person name="Hanley J."/>
            <person name="Yao J.-L."/>
            <person name="Cheung J."/>
            <person name="David K."/>
            <person name="Warren B."/>
            <person name="Marsh K."/>
            <person name="Snowden K."/>
            <person name="Lin-Wang K."/>
            <person name="Brian L."/>
            <person name="Martinez-Sanchez M."/>
            <person name="Wang M."/>
            <person name="Ileperuma N."/>
            <person name="Macnee N."/>
            <person name="Campin R."/>
            <person name="Mcatee P."/>
            <person name="Drummond R."/>
            <person name="Espley R."/>
            <person name="Ireland H."/>
            <person name="Wu R."/>
            <person name="Atkinson R."/>
            <person name="Karunairetnam S."/>
            <person name="Bulley S."/>
            <person name="Chunkath S."/>
            <person name="Hanley Z."/>
            <person name="Storey R."/>
            <person name="Thrimawithana A."/>
            <person name="Thomson S."/>
            <person name="David C."/>
            <person name="Testolin R."/>
        </authorList>
    </citation>
    <scope>NUCLEOTIDE SEQUENCE [LARGE SCALE GENOMIC DNA]</scope>
    <source>
        <strain evidence="6">cv. Red5</strain>
        <tissue evidence="5">Young leaf</tissue>
    </source>
</reference>
<name>A0A2R6RCW9_ACTCC</name>
<dbReference type="CDD" id="cd00105">
    <property type="entry name" value="KH-I"/>
    <property type="match status" value="1"/>
</dbReference>
<evidence type="ECO:0000256" key="2">
    <source>
        <dbReference type="PROSITE-ProRule" id="PRU00117"/>
    </source>
</evidence>
<proteinExistence type="predicted"/>
<dbReference type="SMART" id="SM00322">
    <property type="entry name" value="KH"/>
    <property type="match status" value="3"/>
</dbReference>
<dbReference type="GO" id="GO:0003723">
    <property type="term" value="F:RNA binding"/>
    <property type="evidence" value="ECO:0007669"/>
    <property type="project" value="UniProtKB-UniRule"/>
</dbReference>
<feature type="domain" description="K Homology" evidence="4">
    <location>
        <begin position="55"/>
        <end position="130"/>
    </location>
</feature>
<dbReference type="InterPro" id="IPR004088">
    <property type="entry name" value="KH_dom_type_1"/>
</dbReference>
<feature type="domain" description="K Homology" evidence="4">
    <location>
        <begin position="257"/>
        <end position="327"/>
    </location>
</feature>
<evidence type="ECO:0000256" key="1">
    <source>
        <dbReference type="ARBA" id="ARBA00022737"/>
    </source>
</evidence>
<feature type="domain" description="K Homology" evidence="4">
    <location>
        <begin position="148"/>
        <end position="225"/>
    </location>
</feature>
<dbReference type="InterPro" id="IPR004087">
    <property type="entry name" value="KH_dom"/>
</dbReference>
<dbReference type="AlphaFoldDB" id="A0A2R6RCW9"/>
<gene>
    <name evidence="5" type="ORF">CEY00_Acc07681</name>
</gene>